<accession>A0AAJ7WK59</accession>
<dbReference type="KEGG" id="goe:100901010"/>
<protein>
    <submittedName>
        <fullName evidence="3">F-box only protein 42</fullName>
    </submittedName>
</protein>
<sequence>MASINDLPEYVLEYILLHVSPYSDLKSCSQVNHLWNRMAKSALEKKRRGLNEAVQKQALDWFIKRQQAGTSSCIQKRHSHACAVLGRRMYIFGGCTSNTSTTYNDLWSFDLSRRVWVRPLSFGTPPPPKACSSLIAYKEKLVLFGGWAHTSPYYPLYNSWRIFDSIHLFDPALNRWTEVARRESSGFCPATAGHSAALFRKNLMLLFGGLQALDDGRGPPYNMSNDIWLLDLRSMQWQKQTIEGKKPKARYGHSQIIVDDHHIFIIGGCSGPDEMLYDMWLLEALDDGDSEGFPSGRNWKWHLIEVTNQKDGAPRLSFHPACRVGDNVVILGRSRYAKKNILHRSGSSGPSTLNAADFNFPPNTSGTKAWQSTMCVYALNISELVEKHRVTWLERGETSARQPEHLVLYTLVKGEGELLMFGGIRRDSTAAPRTDNNVETASNTLYSLSFQQAVI</sequence>
<dbReference type="GO" id="GO:0019005">
    <property type="term" value="C:SCF ubiquitin ligase complex"/>
    <property type="evidence" value="ECO:0007669"/>
    <property type="project" value="TreeGrafter"/>
</dbReference>
<dbReference type="PANTHER" id="PTHR46432:SF1">
    <property type="entry name" value="F-BOX ONLY PROTEIN 42"/>
    <property type="match status" value="1"/>
</dbReference>
<dbReference type="InterPro" id="IPR052821">
    <property type="entry name" value="F-box_only_SRC"/>
</dbReference>
<organism evidence="2 3">
    <name type="scientific">Galendromus occidentalis</name>
    <name type="common">western predatory mite</name>
    <dbReference type="NCBI Taxonomy" id="34638"/>
    <lineage>
        <taxon>Eukaryota</taxon>
        <taxon>Metazoa</taxon>
        <taxon>Ecdysozoa</taxon>
        <taxon>Arthropoda</taxon>
        <taxon>Chelicerata</taxon>
        <taxon>Arachnida</taxon>
        <taxon>Acari</taxon>
        <taxon>Parasitiformes</taxon>
        <taxon>Mesostigmata</taxon>
        <taxon>Gamasina</taxon>
        <taxon>Phytoseioidea</taxon>
        <taxon>Phytoseiidae</taxon>
        <taxon>Typhlodrominae</taxon>
        <taxon>Galendromus</taxon>
    </lineage>
</organism>
<evidence type="ECO:0000313" key="2">
    <source>
        <dbReference type="Proteomes" id="UP000694867"/>
    </source>
</evidence>
<feature type="domain" description="F-box" evidence="1">
    <location>
        <begin position="4"/>
        <end position="42"/>
    </location>
</feature>
<dbReference type="Gene3D" id="1.20.1280.50">
    <property type="match status" value="1"/>
</dbReference>
<dbReference type="Proteomes" id="UP000694867">
    <property type="component" value="Unplaced"/>
</dbReference>
<dbReference type="SUPFAM" id="SSF117281">
    <property type="entry name" value="Kelch motif"/>
    <property type="match status" value="1"/>
</dbReference>
<dbReference type="CDD" id="cd22110">
    <property type="entry name" value="F-box_FBXO42"/>
    <property type="match status" value="1"/>
</dbReference>
<dbReference type="InterPro" id="IPR036047">
    <property type="entry name" value="F-box-like_dom_sf"/>
</dbReference>
<dbReference type="AlphaFoldDB" id="A0AAJ7WK59"/>
<dbReference type="InterPro" id="IPR015915">
    <property type="entry name" value="Kelch-typ_b-propeller"/>
</dbReference>
<dbReference type="InterPro" id="IPR001810">
    <property type="entry name" value="F-box_dom"/>
</dbReference>
<evidence type="ECO:0000259" key="1">
    <source>
        <dbReference type="Pfam" id="PF00646"/>
    </source>
</evidence>
<dbReference type="Pfam" id="PF13415">
    <property type="entry name" value="Beta-prop_FBX42"/>
    <property type="match status" value="1"/>
</dbReference>
<proteinExistence type="predicted"/>
<dbReference type="SUPFAM" id="SSF81383">
    <property type="entry name" value="F-box domain"/>
    <property type="match status" value="1"/>
</dbReference>
<dbReference type="GeneID" id="100901010"/>
<evidence type="ECO:0000313" key="3">
    <source>
        <dbReference type="RefSeq" id="XP_028968922.1"/>
    </source>
</evidence>
<keyword evidence="2" id="KW-1185">Reference proteome</keyword>
<dbReference type="Gene3D" id="2.120.10.80">
    <property type="entry name" value="Kelch-type beta propeller"/>
    <property type="match status" value="1"/>
</dbReference>
<dbReference type="CTD" id="54455"/>
<gene>
    <name evidence="3" type="primary">LOC100901010</name>
</gene>
<dbReference type="Pfam" id="PF00646">
    <property type="entry name" value="F-box"/>
    <property type="match status" value="1"/>
</dbReference>
<dbReference type="RefSeq" id="XP_028968922.1">
    <property type="nucleotide sequence ID" value="XM_029113089.1"/>
</dbReference>
<name>A0AAJ7WK59_9ACAR</name>
<reference evidence="3" key="1">
    <citation type="submission" date="2025-08" db="UniProtKB">
        <authorList>
            <consortium name="RefSeq"/>
        </authorList>
    </citation>
    <scope>IDENTIFICATION</scope>
</reference>
<dbReference type="GO" id="GO:1990756">
    <property type="term" value="F:ubiquitin-like ligase-substrate adaptor activity"/>
    <property type="evidence" value="ECO:0007669"/>
    <property type="project" value="TreeGrafter"/>
</dbReference>
<dbReference type="PANTHER" id="PTHR46432">
    <property type="entry name" value="F-BOX ONLY PROTEIN 42"/>
    <property type="match status" value="1"/>
</dbReference>